<dbReference type="InterPro" id="IPR050570">
    <property type="entry name" value="Cell_wall_metabolism_enzyme"/>
</dbReference>
<dbReference type="CDD" id="cd12797">
    <property type="entry name" value="M23_peptidase"/>
    <property type="match status" value="1"/>
</dbReference>
<protein>
    <submittedName>
        <fullName evidence="2">M23 family metallopeptidase</fullName>
    </submittedName>
</protein>
<dbReference type="Pfam" id="PF01551">
    <property type="entry name" value="Peptidase_M23"/>
    <property type="match status" value="1"/>
</dbReference>
<dbReference type="Gene3D" id="2.60.120.380">
    <property type="match status" value="1"/>
</dbReference>
<reference evidence="2 3" key="1">
    <citation type="submission" date="2020-02" db="EMBL/GenBank/DDBJ databases">
        <authorList>
            <person name="Kim M.K."/>
        </authorList>
    </citation>
    <scope>NUCLEOTIDE SEQUENCE [LARGE SCALE GENOMIC DNA]</scope>
    <source>
        <strain evidence="2 3">BT327</strain>
    </source>
</reference>
<dbReference type="SUPFAM" id="SSF51261">
    <property type="entry name" value="Duplicated hybrid motif"/>
    <property type="match status" value="1"/>
</dbReference>
<sequence>MPFPKTNTTLYFIFFTVLVLIMTGCSKSTTLQTVFQKQTPYEAYAASLRNAKLLNTALGSKWLGASEEAMLQAQQIVLPYKETGFFAAESPRAAAYQLEAKQGEKLVINLQANTNEPTTLFVDLFSLTPDGTLKHLAFADTATNKLVFEVEEDQTYLLRLQPELLRNVQYTLAITVQPTLAFPVPGRSSRNISSVWGDPRDAGSRRHEGVDIFAPRGTPVIASSAGYISQVNTTLRGGKVVWLTDPGRRHSLYYAHLDEQLVTTGQRVEVGDTIGLVGNTGNAGTTAPHLHFGVYRYGRGAANPYHYLHQPPTKLPNVTANLAHLGEWVRIATKQANIKQLPTSKSVLKSSLPRHTPLQVLSATASWYRVALPDGTQGYIASSITQQVTKPIKQKTLAKPEQLLTEARPNAIAKESLTAGTVIAVLANYNNYSLVRNKKGDMGWLYQPES</sequence>
<accession>A0A6B3LYL7</accession>
<evidence type="ECO:0000313" key="3">
    <source>
        <dbReference type="Proteomes" id="UP000474777"/>
    </source>
</evidence>
<keyword evidence="3" id="KW-1185">Reference proteome</keyword>
<gene>
    <name evidence="2" type="ORF">GXP69_12740</name>
</gene>
<proteinExistence type="predicted"/>
<dbReference type="Proteomes" id="UP000474777">
    <property type="component" value="Unassembled WGS sequence"/>
</dbReference>
<dbReference type="InterPro" id="IPR011055">
    <property type="entry name" value="Dup_hybrid_motif"/>
</dbReference>
<dbReference type="EMBL" id="JAAGWD010000005">
    <property type="protein sequence ID" value="NEM98564.1"/>
    <property type="molecule type" value="Genomic_DNA"/>
</dbReference>
<name>A0A6B3LYL7_9BACT</name>
<dbReference type="PANTHER" id="PTHR21666">
    <property type="entry name" value="PEPTIDASE-RELATED"/>
    <property type="match status" value="1"/>
</dbReference>
<feature type="domain" description="M23ase beta-sheet core" evidence="1">
    <location>
        <begin position="206"/>
        <end position="299"/>
    </location>
</feature>
<dbReference type="PANTHER" id="PTHR21666:SF268">
    <property type="entry name" value="PEPTIDASE M23 DOMAIN-CONTAINING PROTEIN"/>
    <property type="match status" value="1"/>
</dbReference>
<organism evidence="2 3">
    <name type="scientific">Pontibacter burrus</name>
    <dbReference type="NCBI Taxonomy" id="2704466"/>
    <lineage>
        <taxon>Bacteria</taxon>
        <taxon>Pseudomonadati</taxon>
        <taxon>Bacteroidota</taxon>
        <taxon>Cytophagia</taxon>
        <taxon>Cytophagales</taxon>
        <taxon>Hymenobacteraceae</taxon>
        <taxon>Pontibacter</taxon>
    </lineage>
</organism>
<evidence type="ECO:0000313" key="2">
    <source>
        <dbReference type="EMBL" id="NEM98564.1"/>
    </source>
</evidence>
<dbReference type="GO" id="GO:0004222">
    <property type="term" value="F:metalloendopeptidase activity"/>
    <property type="evidence" value="ECO:0007669"/>
    <property type="project" value="TreeGrafter"/>
</dbReference>
<comment type="caution">
    <text evidence="2">The sequence shown here is derived from an EMBL/GenBank/DDBJ whole genome shotgun (WGS) entry which is preliminary data.</text>
</comment>
<dbReference type="AlphaFoldDB" id="A0A6B3LYL7"/>
<evidence type="ECO:0000259" key="1">
    <source>
        <dbReference type="Pfam" id="PF01551"/>
    </source>
</evidence>
<dbReference type="InterPro" id="IPR016047">
    <property type="entry name" value="M23ase_b-sheet_dom"/>
</dbReference>
<dbReference type="Gene3D" id="2.30.30.40">
    <property type="entry name" value="SH3 Domains"/>
    <property type="match status" value="1"/>
</dbReference>
<dbReference type="Gene3D" id="2.70.70.10">
    <property type="entry name" value="Glucose Permease (Domain IIA)"/>
    <property type="match status" value="1"/>
</dbReference>
<dbReference type="PROSITE" id="PS51257">
    <property type="entry name" value="PROKAR_LIPOPROTEIN"/>
    <property type="match status" value="1"/>
</dbReference>